<protein>
    <submittedName>
        <fullName evidence="2">Uncharacterized protein</fullName>
    </submittedName>
</protein>
<evidence type="ECO:0000313" key="3">
    <source>
        <dbReference type="Proteomes" id="UP000646833"/>
    </source>
</evidence>
<feature type="region of interest" description="Disordered" evidence="1">
    <location>
        <begin position="46"/>
        <end position="104"/>
    </location>
</feature>
<name>A0A830DYL1_9EURY</name>
<organism evidence="2 3">
    <name type="scientific">Haloferax sulfurifontis</name>
    <dbReference type="NCBI Taxonomy" id="255616"/>
    <lineage>
        <taxon>Archaea</taxon>
        <taxon>Methanobacteriati</taxon>
        <taxon>Methanobacteriota</taxon>
        <taxon>Stenosarchaea group</taxon>
        <taxon>Halobacteria</taxon>
        <taxon>Halobacteriales</taxon>
        <taxon>Haloferacaceae</taxon>
        <taxon>Haloferax</taxon>
    </lineage>
</organism>
<dbReference type="EMBL" id="BMCI01000002">
    <property type="protein sequence ID" value="GGC53411.1"/>
    <property type="molecule type" value="Genomic_DNA"/>
</dbReference>
<evidence type="ECO:0000256" key="1">
    <source>
        <dbReference type="SAM" id="MobiDB-lite"/>
    </source>
</evidence>
<feature type="compositionally biased region" description="Low complexity" evidence="1">
    <location>
        <begin position="60"/>
        <end position="79"/>
    </location>
</feature>
<reference evidence="2" key="1">
    <citation type="journal article" date="2014" name="Int. J. Syst. Evol. Microbiol.">
        <title>Complete genome sequence of Corynebacterium casei LMG S-19264T (=DSM 44701T), isolated from a smear-ripened cheese.</title>
        <authorList>
            <consortium name="US DOE Joint Genome Institute (JGI-PGF)"/>
            <person name="Walter F."/>
            <person name="Albersmeier A."/>
            <person name="Kalinowski J."/>
            <person name="Ruckert C."/>
        </authorList>
    </citation>
    <scope>NUCLEOTIDE SEQUENCE</scope>
    <source>
        <strain evidence="2">CCM 7217</strain>
    </source>
</reference>
<proteinExistence type="predicted"/>
<comment type="caution">
    <text evidence="2">The sequence shown here is derived from an EMBL/GenBank/DDBJ whole genome shotgun (WGS) entry which is preliminary data.</text>
</comment>
<reference evidence="2" key="2">
    <citation type="submission" date="2020-09" db="EMBL/GenBank/DDBJ databases">
        <authorList>
            <person name="Sun Q."/>
            <person name="Sedlacek I."/>
        </authorList>
    </citation>
    <scope>NUCLEOTIDE SEQUENCE</scope>
    <source>
        <strain evidence="2">CCM 7217</strain>
    </source>
</reference>
<feature type="compositionally biased region" description="Basic and acidic residues" evidence="1">
    <location>
        <begin position="47"/>
        <end position="59"/>
    </location>
</feature>
<gene>
    <name evidence="2" type="ORF">GCM10007209_13890</name>
</gene>
<evidence type="ECO:0000313" key="2">
    <source>
        <dbReference type="EMBL" id="GGC53411.1"/>
    </source>
</evidence>
<dbReference type="AlphaFoldDB" id="A0A830DYL1"/>
<dbReference type="Proteomes" id="UP000646833">
    <property type="component" value="Unassembled WGS sequence"/>
</dbReference>
<accession>A0A830DYL1</accession>
<sequence length="104" mass="11182">MDKVGGYEYVEELEADAMAGTAELSSYTDVELEALRNELLGSPAVDAVRRELRNRRTNDDPSSGSMPSSGGSDSSGRKPSSGDEEYVDGYEGGVVDDYVDGYEE</sequence>